<proteinExistence type="predicted"/>
<dbReference type="Pfam" id="PF02586">
    <property type="entry name" value="SRAP"/>
    <property type="match status" value="1"/>
</dbReference>
<dbReference type="EMBL" id="FOSL01000011">
    <property type="protein sequence ID" value="SFK73794.1"/>
    <property type="molecule type" value="Genomic_DNA"/>
</dbReference>
<dbReference type="GO" id="GO:0106300">
    <property type="term" value="P:protein-DNA covalent cross-linking repair"/>
    <property type="evidence" value="ECO:0007669"/>
    <property type="project" value="InterPro"/>
</dbReference>
<dbReference type="AlphaFoldDB" id="A0A1I4BYB6"/>
<reference evidence="1 2" key="1">
    <citation type="submission" date="2016-10" db="EMBL/GenBank/DDBJ databases">
        <authorList>
            <person name="Varghese N."/>
            <person name="Submissions S."/>
        </authorList>
    </citation>
    <scope>NUCLEOTIDE SEQUENCE [LARGE SCALE GENOMIC DNA]</scope>
    <source>
        <strain evidence="1 2">DSM 21822</strain>
    </source>
</reference>
<organism evidence="1 2">
    <name type="scientific">Neomesorhizobium albiziae</name>
    <dbReference type="NCBI Taxonomy" id="335020"/>
    <lineage>
        <taxon>Bacteria</taxon>
        <taxon>Pseudomonadati</taxon>
        <taxon>Pseudomonadota</taxon>
        <taxon>Alphaproteobacteria</taxon>
        <taxon>Hyphomicrobiales</taxon>
        <taxon>Phyllobacteriaceae</taxon>
        <taxon>Neomesorhizobium</taxon>
    </lineage>
</organism>
<sequence>MLRHFAFAAPGEAAAMANGFPRWNGAPSLDYPLAILDRDLKGPVFIRANWGFIGRRGPSTTGQRPPINARSETIATNGLFKFAYQSRRALMPIDGYFEWNDIFGTGKNKQPCAIAMADD</sequence>
<evidence type="ECO:0000313" key="2">
    <source>
        <dbReference type="Proteomes" id="UP000323300"/>
    </source>
</evidence>
<dbReference type="InterPro" id="IPR036590">
    <property type="entry name" value="SRAP-like"/>
</dbReference>
<dbReference type="GO" id="GO:0003697">
    <property type="term" value="F:single-stranded DNA binding"/>
    <property type="evidence" value="ECO:0007669"/>
    <property type="project" value="InterPro"/>
</dbReference>
<dbReference type="SUPFAM" id="SSF143081">
    <property type="entry name" value="BB1717-like"/>
    <property type="match status" value="1"/>
</dbReference>
<accession>A0A1I4BYB6</accession>
<evidence type="ECO:0000313" key="1">
    <source>
        <dbReference type="EMBL" id="SFK73794.1"/>
    </source>
</evidence>
<dbReference type="Proteomes" id="UP000323300">
    <property type="component" value="Unassembled WGS sequence"/>
</dbReference>
<name>A0A1I4BYB6_9HYPH</name>
<dbReference type="Gene3D" id="3.90.1680.10">
    <property type="entry name" value="SOS response associated peptidase-like"/>
    <property type="match status" value="1"/>
</dbReference>
<gene>
    <name evidence="1" type="ORF">SAMN04488498_111138</name>
</gene>
<protein>
    <submittedName>
        <fullName evidence="1">SOS response associated peptidase (SRAP)</fullName>
    </submittedName>
</protein>
<dbReference type="InterPro" id="IPR003738">
    <property type="entry name" value="SRAP"/>
</dbReference>
<keyword evidence="2" id="KW-1185">Reference proteome</keyword>